<dbReference type="GO" id="GO:0000045">
    <property type="term" value="P:autophagosome assembly"/>
    <property type="evidence" value="ECO:0007669"/>
    <property type="project" value="UniProtKB-UniRule"/>
</dbReference>
<evidence type="ECO:0000313" key="12">
    <source>
        <dbReference type="Proteomes" id="UP000765509"/>
    </source>
</evidence>
<comment type="caution">
    <text evidence="11">The sequence shown here is derived from an EMBL/GenBank/DDBJ whole genome shotgun (WGS) entry which is preliminary data.</text>
</comment>
<keyword evidence="6" id="KW-0472">Membrane</keyword>
<dbReference type="OrthoDB" id="447953at2759"/>
<dbReference type="InterPro" id="IPR040040">
    <property type="entry name" value="ATG11"/>
</dbReference>
<evidence type="ECO:0000256" key="7">
    <source>
        <dbReference type="SAM" id="Coils"/>
    </source>
</evidence>
<feature type="region of interest" description="Disordered" evidence="8">
    <location>
        <begin position="1221"/>
        <end position="1275"/>
    </location>
</feature>
<dbReference type="Proteomes" id="UP000765509">
    <property type="component" value="Unassembled WGS sequence"/>
</dbReference>
<protein>
    <recommendedName>
        <fullName evidence="6">Autophagy-related protein 11</fullName>
    </recommendedName>
</protein>
<feature type="compositionally biased region" description="Polar residues" evidence="8">
    <location>
        <begin position="1226"/>
        <end position="1235"/>
    </location>
</feature>
<evidence type="ECO:0000259" key="9">
    <source>
        <dbReference type="Pfam" id="PF04108"/>
    </source>
</evidence>
<dbReference type="GO" id="GO:0015031">
    <property type="term" value="P:protein transport"/>
    <property type="evidence" value="ECO:0007669"/>
    <property type="project" value="UniProtKB-KW"/>
</dbReference>
<gene>
    <name evidence="11" type="ORF">O181_014725</name>
</gene>
<feature type="region of interest" description="Disordered" evidence="8">
    <location>
        <begin position="1365"/>
        <end position="1415"/>
    </location>
</feature>
<evidence type="ECO:0000256" key="8">
    <source>
        <dbReference type="SAM" id="MobiDB-lite"/>
    </source>
</evidence>
<evidence type="ECO:0000256" key="6">
    <source>
        <dbReference type="RuleBase" id="RU367075"/>
    </source>
</evidence>
<dbReference type="GO" id="GO:0005774">
    <property type="term" value="C:vacuolar membrane"/>
    <property type="evidence" value="ECO:0007669"/>
    <property type="project" value="UniProtKB-SubCell"/>
</dbReference>
<dbReference type="GO" id="GO:0060090">
    <property type="term" value="F:molecular adaptor activity"/>
    <property type="evidence" value="ECO:0007669"/>
    <property type="project" value="TreeGrafter"/>
</dbReference>
<comment type="similarity">
    <text evidence="1 6">Belongs to the ATG11 family.</text>
</comment>
<evidence type="ECO:0000256" key="3">
    <source>
        <dbReference type="ARBA" id="ARBA00022927"/>
    </source>
</evidence>
<dbReference type="InterPro" id="IPR019460">
    <property type="entry name" value="Atg11_C"/>
</dbReference>
<sequence length="1567" mass="174861">MLVIRAHDGVSFDFTQQHLESVDCLDALLEALANTIQIEANDIILMNSFGSQLNNNLFNSIFNSLNSSALIQSDSNHHSDSIRFQLHYQNQNQIILHAFDRKLLTADPTETLLKLQSETDDALQAELPDLNLSSIDLFNQQETINLAIDYRQVGSIHLRTTILLLSHVRAQKSSLQVALNNLDKSCESSFGALEAYETFVKPVIQDYGQLLKSFGPSFSLAKKVKIHPHLLSSNQLIKPNFNSSQIAHQSNNLNHSNGPPLRVKFMGDYVMEDRIMQIRDKCHKVYEDFRVRFHRIRTNSSQVHEGAILLRQELNGPDCNLEDLNQLEKDADEGFHRIEQVTIQFTHQPLKEENLETYAELFSELKVLDQDSRERIACLIERKNFWLHHLVEALNKISSLQAITPNIGIEVQALNADLKTRTDSFRHLARLKEFVPAYASTVVEVVRRREFVRHLADYATALSASLSKLTNDERKRRMAYRSEYAGRMPFTVEGLDDTNVPAIEFDVRNIPTTNNLGIKTKEAIKTIQATGVDLPPLTRADIDEMITTLRSIEDAREEDAITEENSPKGSAKEIRQLVEKQLSRLETMENAFALAVERFVMLENDNCPTSPHLESEELIQLRSRVAELEAANQALSDQLRAESTASIAASRKAQQETQVHVRKAEDLKLQLLSVKEESRHEKEKLLQEQQAFIQELDNASLSIKQLTQRINVLEDDLKARSKALQESDRLITSVRATADDATRELHDLEARHRDHLSDHHLVLNQLQQSRDRVTELERSLAQSHKNNQDLTIQLDNKSKLLEDHLSQAEEVRLKMEKEIFNLNTRLQEEKLQSDGLRKKLTQQETDLAYLAQQSQLQAEAHSIAQTRWKEETTQMTSRLEQHCLTAVQALKDYQRVNRTVKERILTMPRPGSSQKSTVVPPNIQQQTSNDITAEIKRAASADSTALKELNLKASFPSPQSAEFEALLQSLLSYEFEYLVDVVQQKLDQLSLSIRKWMKDSKGYRERANRFQEQAQVKITFRDFAKGDLALFLPTRNPTAQVWAAFNVSFPHYFLEATELVAPIIKSREWLVARIISLNEKMVDPKEPGSNPYQLPAGTRYFLLEVEPWSVEKSSRKLAQSMSGAYQTAGRPKMQSETRSVTLPSQMYRKPISPLSKKPAVVESNNVDNDEPSTPQAPLQTEPVATCAIDPLSSTAQSNPVVDLNQSEFTVIDRLASEPIVAEHSSDSPFRTTLTGPTVPARPCPSGLALSLKSNHKSPLEPSSISTSSAPKPDTLPITVIEDDEFKDAPAFKPSESARPAFLASLSLSSSLSRRTLASSAYQSLSKPRVRPVPKAHITALSSSRTESLSSISNLNPMVKGLLKSGTTTPLSKGASTVSTTFASMEKEPSPGQPVIVDSDKPGHSGTQGASQTVRTRRISAIELAKRGVSFSSAMMFGGSSIGGGGSSHNSSSSLSGSGLFIGHSSNAAPKRIEGGTSISRSPSLNVSSNSSHNPNHQIPKPNTTANSGIINNSSNSVLSGSNFFGPWRKRKESLMDDKKRDQQQQQSLLPASSSFIGASELLKRFSS</sequence>
<feature type="domain" description="Autophagy-related protein 11 C-terminal" evidence="10">
    <location>
        <begin position="981"/>
        <end position="1106"/>
    </location>
</feature>
<feature type="compositionally biased region" description="Polar residues" evidence="8">
    <location>
        <begin position="1404"/>
        <end position="1413"/>
    </location>
</feature>
<dbReference type="InterPro" id="IPR045326">
    <property type="entry name" value="ATG17-like_dom"/>
</dbReference>
<dbReference type="EMBL" id="AVOT02003952">
    <property type="protein sequence ID" value="MBW0475010.1"/>
    <property type="molecule type" value="Genomic_DNA"/>
</dbReference>
<dbReference type="PANTHER" id="PTHR13222:SF1">
    <property type="entry name" value="RB1-INDUCIBLE COILED-COIL PROTEIN 1"/>
    <property type="match status" value="1"/>
</dbReference>
<feature type="region of interest" description="Disordered" evidence="8">
    <location>
        <begin position="1465"/>
        <end position="1552"/>
    </location>
</feature>
<dbReference type="GO" id="GO:1990316">
    <property type="term" value="C:Atg1/ULK1 kinase complex"/>
    <property type="evidence" value="ECO:0007669"/>
    <property type="project" value="TreeGrafter"/>
</dbReference>
<keyword evidence="6" id="KW-0926">Vacuole</keyword>
<keyword evidence="2 6" id="KW-0813">Transport</keyword>
<dbReference type="Pfam" id="PF04108">
    <property type="entry name" value="ATG17_like"/>
    <property type="match status" value="1"/>
</dbReference>
<dbReference type="GO" id="GO:0034045">
    <property type="term" value="C:phagophore assembly site membrane"/>
    <property type="evidence" value="ECO:0007669"/>
    <property type="project" value="UniProtKB-SubCell"/>
</dbReference>
<feature type="compositionally biased region" description="Polar residues" evidence="8">
    <location>
        <begin position="1365"/>
        <end position="1382"/>
    </location>
</feature>
<organism evidence="11 12">
    <name type="scientific">Austropuccinia psidii MF-1</name>
    <dbReference type="NCBI Taxonomy" id="1389203"/>
    <lineage>
        <taxon>Eukaryota</taxon>
        <taxon>Fungi</taxon>
        <taxon>Dikarya</taxon>
        <taxon>Basidiomycota</taxon>
        <taxon>Pucciniomycotina</taxon>
        <taxon>Pucciniomycetes</taxon>
        <taxon>Pucciniales</taxon>
        <taxon>Sphaerophragmiaceae</taxon>
        <taxon>Austropuccinia</taxon>
    </lineage>
</organism>
<evidence type="ECO:0000259" key="10">
    <source>
        <dbReference type="Pfam" id="PF10377"/>
    </source>
</evidence>
<evidence type="ECO:0000256" key="4">
    <source>
        <dbReference type="ARBA" id="ARBA00023006"/>
    </source>
</evidence>
<evidence type="ECO:0000256" key="1">
    <source>
        <dbReference type="ARBA" id="ARBA00009729"/>
    </source>
</evidence>
<feature type="coiled-coil region" evidence="7">
    <location>
        <begin position="618"/>
        <end position="846"/>
    </location>
</feature>
<evidence type="ECO:0000256" key="5">
    <source>
        <dbReference type="ARBA" id="ARBA00023054"/>
    </source>
</evidence>
<dbReference type="PANTHER" id="PTHR13222">
    <property type="entry name" value="RB1-INDUCIBLE COILED-COIL"/>
    <property type="match status" value="1"/>
</dbReference>
<keyword evidence="3 6" id="KW-0653">Protein transport</keyword>
<dbReference type="GO" id="GO:0034517">
    <property type="term" value="P:ribophagy"/>
    <property type="evidence" value="ECO:0007669"/>
    <property type="project" value="TreeGrafter"/>
</dbReference>
<keyword evidence="12" id="KW-1185">Reference proteome</keyword>
<dbReference type="GO" id="GO:0000422">
    <property type="term" value="P:autophagy of mitochondrion"/>
    <property type="evidence" value="ECO:0007669"/>
    <property type="project" value="TreeGrafter"/>
</dbReference>
<dbReference type="GO" id="GO:0061709">
    <property type="term" value="P:reticulophagy"/>
    <property type="evidence" value="ECO:0007669"/>
    <property type="project" value="TreeGrafter"/>
</dbReference>
<feature type="compositionally biased region" description="Low complexity" evidence="8">
    <location>
        <begin position="1477"/>
        <end position="1495"/>
    </location>
</feature>
<evidence type="ECO:0000313" key="11">
    <source>
        <dbReference type="EMBL" id="MBW0475010.1"/>
    </source>
</evidence>
<proteinExistence type="inferred from homology"/>
<feature type="compositionally biased region" description="Low complexity" evidence="8">
    <location>
        <begin position="1502"/>
        <end position="1522"/>
    </location>
</feature>
<comment type="subunit">
    <text evidence="6">Homodimer.</text>
</comment>
<dbReference type="Pfam" id="PF10377">
    <property type="entry name" value="ATG11"/>
    <property type="match status" value="1"/>
</dbReference>
<reference evidence="11" key="1">
    <citation type="submission" date="2021-03" db="EMBL/GenBank/DDBJ databases">
        <title>Draft genome sequence of rust myrtle Austropuccinia psidii MF-1, a brazilian biotype.</title>
        <authorList>
            <person name="Quecine M.C."/>
            <person name="Pachon D.M.R."/>
            <person name="Bonatelli M.L."/>
            <person name="Correr F.H."/>
            <person name="Franceschini L.M."/>
            <person name="Leite T.F."/>
            <person name="Margarido G.R.A."/>
            <person name="Almeida C.A."/>
            <person name="Ferrarezi J.A."/>
            <person name="Labate C.A."/>
        </authorList>
    </citation>
    <scope>NUCLEOTIDE SEQUENCE</scope>
    <source>
        <strain evidence="11">MF-1</strain>
    </source>
</reference>
<name>A0A9Q3C1H9_9BASI</name>
<feature type="compositionally biased region" description="Polar residues" evidence="8">
    <location>
        <begin position="1162"/>
        <end position="1178"/>
    </location>
</feature>
<feature type="region of interest" description="Disordered" evidence="8">
    <location>
        <begin position="1153"/>
        <end position="1178"/>
    </location>
</feature>
<comment type="function">
    <text evidence="6">Involved in cytoplasm to vacuole transport (Cvt), pexophagy, mitophagy and nucleophagy. Recruits mitochondria for their selective degradation via autophagy (mitophagy) during starvation. Works as scaffold proteins that recruit ATG proteins to the pre-autophagosome (PAS), the site of vesicle/autophagosome formation. Required for the Cvt vesicles completion.</text>
</comment>
<dbReference type="GO" id="GO:0019901">
    <property type="term" value="F:protein kinase binding"/>
    <property type="evidence" value="ECO:0007669"/>
    <property type="project" value="TreeGrafter"/>
</dbReference>
<keyword evidence="4 6" id="KW-0072">Autophagy</keyword>
<feature type="domain" description="Autophagy protein ATG17-like" evidence="9">
    <location>
        <begin position="152"/>
        <end position="484"/>
    </location>
</feature>
<dbReference type="GO" id="GO:1903599">
    <property type="term" value="P:positive regulation of autophagy of mitochondrion"/>
    <property type="evidence" value="ECO:0007669"/>
    <property type="project" value="UniProtKB-UniRule"/>
</dbReference>
<accession>A0A9Q3C1H9</accession>
<evidence type="ECO:0000256" key="2">
    <source>
        <dbReference type="ARBA" id="ARBA00022448"/>
    </source>
</evidence>
<dbReference type="GO" id="GO:0034727">
    <property type="term" value="P:piecemeal microautophagy of the nucleus"/>
    <property type="evidence" value="ECO:0007669"/>
    <property type="project" value="TreeGrafter"/>
</dbReference>
<keyword evidence="5 7" id="KW-0175">Coiled coil</keyword>
<comment type="subcellular location">
    <subcellularLocation>
        <location evidence="6">Preautophagosomal structure membrane</location>
        <topology evidence="6">Peripheral membrane protein</topology>
    </subcellularLocation>
    <subcellularLocation>
        <location evidence="6">Vacuole membrane</location>
        <topology evidence="6">Peripheral membrane protein</topology>
    </subcellularLocation>
    <text evidence="6">During pexophagy, accumulates in the vacuolar membrane region, where the peroxisomes contact the vacuole.</text>
</comment>
<feature type="compositionally biased region" description="Low complexity" evidence="8">
    <location>
        <begin position="1259"/>
        <end position="1272"/>
    </location>
</feature>
<feature type="compositionally biased region" description="Basic and acidic residues" evidence="8">
    <location>
        <begin position="1532"/>
        <end position="1542"/>
    </location>
</feature>